<comment type="caution">
    <text evidence="1">The sequence shown here is derived from an EMBL/GenBank/DDBJ whole genome shotgun (WGS) entry which is preliminary data.</text>
</comment>
<dbReference type="EMBL" id="CABPRV010000007">
    <property type="protein sequence ID" value="VVE19877.1"/>
    <property type="molecule type" value="Genomic_DNA"/>
</dbReference>
<evidence type="ECO:0000313" key="2">
    <source>
        <dbReference type="Proteomes" id="UP000366065"/>
    </source>
</evidence>
<proteinExistence type="predicted"/>
<organism evidence="1 2">
    <name type="scientific">Pandoraea capi</name>
    <dbReference type="NCBI Taxonomy" id="2508286"/>
    <lineage>
        <taxon>Bacteria</taxon>
        <taxon>Pseudomonadati</taxon>
        <taxon>Pseudomonadota</taxon>
        <taxon>Betaproteobacteria</taxon>
        <taxon>Burkholderiales</taxon>
        <taxon>Burkholderiaceae</taxon>
        <taxon>Pandoraea</taxon>
    </lineage>
</organism>
<reference evidence="1 2" key="1">
    <citation type="submission" date="2019-08" db="EMBL/GenBank/DDBJ databases">
        <authorList>
            <person name="Peeters C."/>
        </authorList>
    </citation>
    <scope>NUCLEOTIDE SEQUENCE [LARGE SCALE GENOMIC DNA]</scope>
    <source>
        <strain evidence="1 2">LMG 20602</strain>
    </source>
</reference>
<gene>
    <name evidence="1" type="ORF">PCA20602_03084</name>
</gene>
<accession>A0ABY6W2X2</accession>
<keyword evidence="2" id="KW-1185">Reference proteome</keyword>
<name>A0ABY6W2X2_9BURK</name>
<evidence type="ECO:0000313" key="1">
    <source>
        <dbReference type="EMBL" id="VVE19877.1"/>
    </source>
</evidence>
<sequence length="427" mass="46831">MPNTVTQGNVNFPLLNYPNSNLSDARCRTLGELNAHISAGRCPSDGVFSEFLRNFVYLGPLDATKNALCCGIKARLLSCAGLCHIGSSGPGRDYLERDGKLEFAGRDALILLNELPLDIRQTMLDNARLGDRYQIILEFPDIELNIPMGSECFGDGQGALTMAEARALLLGRDMREVSLLVQFAQKMTQTDVACFDNHILHAWLSAIDRCVDGKAAGSFSNEREDLIALGVALRTFANKLAGGSPRDDVLLKRILYQRRGAFAKAGHPGECGLAHNDIAMLLLHSGDRDLAKREFTSAGHEFDKAMSYFLASNMISDAKEFHDHAVRAFQNAENNDLANSVDLRFHKSVEARTPNETMQFESLSSSNAGTVWERMARGFVPVELQLEGDMFSPVDDRVNSSTPRPSMDAISGIFQNESFESGDALST</sequence>
<dbReference type="Proteomes" id="UP000366065">
    <property type="component" value="Unassembled WGS sequence"/>
</dbReference>
<protein>
    <submittedName>
        <fullName evidence="1">Uncharacterized protein</fullName>
    </submittedName>
</protein>